<keyword evidence="3" id="KW-1003">Cell membrane</keyword>
<keyword evidence="5" id="KW-1133">Transmembrane helix</keyword>
<evidence type="ECO:0000256" key="6">
    <source>
        <dbReference type="ARBA" id="ARBA00023136"/>
    </source>
</evidence>
<proteinExistence type="inferred from homology"/>
<accession>A0ABS5R5H7</accession>
<evidence type="ECO:0000256" key="5">
    <source>
        <dbReference type="ARBA" id="ARBA00022989"/>
    </source>
</evidence>
<dbReference type="Proteomes" id="UP001166585">
    <property type="component" value="Unassembled WGS sequence"/>
</dbReference>
<evidence type="ECO:0000313" key="7">
    <source>
        <dbReference type="EMBL" id="MBS9476906.1"/>
    </source>
</evidence>
<comment type="subcellular location">
    <subcellularLocation>
        <location evidence="1">Cell membrane</location>
        <topology evidence="1">Multi-pass membrane protein</topology>
    </subcellularLocation>
</comment>
<reference evidence="7" key="1">
    <citation type="submission" date="2021-05" db="EMBL/GenBank/DDBJ databases">
        <authorList>
            <person name="Sun Q."/>
            <person name="Inoue M."/>
        </authorList>
    </citation>
    <scope>NUCLEOTIDE SEQUENCE</scope>
    <source>
        <strain evidence="7">VKM B-3255</strain>
    </source>
</reference>
<dbReference type="PANTHER" id="PTHR34584">
    <property type="entry name" value="NA(+)/H(+) ANTIPORTER SUBUNIT E1"/>
    <property type="match status" value="1"/>
</dbReference>
<evidence type="ECO:0000313" key="8">
    <source>
        <dbReference type="Proteomes" id="UP001166585"/>
    </source>
</evidence>
<evidence type="ECO:0000256" key="3">
    <source>
        <dbReference type="ARBA" id="ARBA00022475"/>
    </source>
</evidence>
<organism evidence="7 8">
    <name type="scientific">Ancylobacter radicis</name>
    <dbReference type="NCBI Taxonomy" id="2836179"/>
    <lineage>
        <taxon>Bacteria</taxon>
        <taxon>Pseudomonadati</taxon>
        <taxon>Pseudomonadota</taxon>
        <taxon>Alphaproteobacteria</taxon>
        <taxon>Hyphomicrobiales</taxon>
        <taxon>Xanthobacteraceae</taxon>
        <taxon>Ancylobacter</taxon>
    </lineage>
</organism>
<evidence type="ECO:0000256" key="2">
    <source>
        <dbReference type="ARBA" id="ARBA00006228"/>
    </source>
</evidence>
<dbReference type="EMBL" id="JAHCQH010000015">
    <property type="protein sequence ID" value="MBS9476906.1"/>
    <property type="molecule type" value="Genomic_DNA"/>
</dbReference>
<gene>
    <name evidence="7" type="ORF">KIP89_07285</name>
</gene>
<protein>
    <submittedName>
        <fullName evidence="7">Na+/H+ antiporter subunit E</fullName>
    </submittedName>
</protein>
<evidence type="ECO:0000256" key="4">
    <source>
        <dbReference type="ARBA" id="ARBA00022692"/>
    </source>
</evidence>
<comment type="caution">
    <text evidence="7">The sequence shown here is derived from an EMBL/GenBank/DDBJ whole genome shotgun (WGS) entry which is preliminary data.</text>
</comment>
<keyword evidence="8" id="KW-1185">Reference proteome</keyword>
<dbReference type="InterPro" id="IPR002758">
    <property type="entry name" value="Cation_antiport_E"/>
</dbReference>
<name>A0ABS5R5H7_9HYPH</name>
<sequence>MPRLLRLPESLRRGAPRAFAFFALWLILHGGGRAGLAVGALTAIAASWLSLVLLRPGGRPVAIGALVRLALRFPGQSLLAGLDVARRALAPSLPLRPGLVPCPTRLAAGTGRDAFHAYLSLQPGTLPVVMRDEATLLVHALDLDQPVAAAVAAGEADFSRIRGNADG</sequence>
<keyword evidence="4" id="KW-0812">Transmembrane</keyword>
<dbReference type="PANTHER" id="PTHR34584:SF1">
    <property type="entry name" value="NA(+)_H(+) ANTIPORTER SUBUNIT E1"/>
    <property type="match status" value="1"/>
</dbReference>
<keyword evidence="6" id="KW-0472">Membrane</keyword>
<comment type="similarity">
    <text evidence="2">Belongs to the CPA3 antiporters (TC 2.A.63) subunit E family.</text>
</comment>
<dbReference type="Pfam" id="PF01899">
    <property type="entry name" value="MNHE"/>
    <property type="match status" value="1"/>
</dbReference>
<evidence type="ECO:0000256" key="1">
    <source>
        <dbReference type="ARBA" id="ARBA00004651"/>
    </source>
</evidence>
<dbReference type="RefSeq" id="WP_213754739.1">
    <property type="nucleotide sequence ID" value="NZ_JAHCQH010000015.1"/>
</dbReference>